<proteinExistence type="predicted"/>
<organism evidence="2">
    <name type="scientific">Darwinula stevensoni</name>
    <dbReference type="NCBI Taxonomy" id="69355"/>
    <lineage>
        <taxon>Eukaryota</taxon>
        <taxon>Metazoa</taxon>
        <taxon>Ecdysozoa</taxon>
        <taxon>Arthropoda</taxon>
        <taxon>Crustacea</taxon>
        <taxon>Oligostraca</taxon>
        <taxon>Ostracoda</taxon>
        <taxon>Podocopa</taxon>
        <taxon>Podocopida</taxon>
        <taxon>Darwinulocopina</taxon>
        <taxon>Darwinuloidea</taxon>
        <taxon>Darwinulidae</taxon>
        <taxon>Darwinula</taxon>
    </lineage>
</organism>
<evidence type="ECO:0000313" key="2">
    <source>
        <dbReference type="EMBL" id="CAD7255345.1"/>
    </source>
</evidence>
<accession>A0A7R9AJ97</accession>
<keyword evidence="3" id="KW-1185">Reference proteome</keyword>
<dbReference type="GO" id="GO:0004252">
    <property type="term" value="F:serine-type endopeptidase activity"/>
    <property type="evidence" value="ECO:0007669"/>
    <property type="project" value="InterPro"/>
</dbReference>
<dbReference type="Gene3D" id="2.40.10.10">
    <property type="entry name" value="Trypsin-like serine proteases"/>
    <property type="match status" value="2"/>
</dbReference>
<dbReference type="SUPFAM" id="SSF50494">
    <property type="entry name" value="Trypsin-like serine proteases"/>
    <property type="match status" value="1"/>
</dbReference>
<sequence>LPTSSLTNETCWIEGSSTISNSSLRQHCWNAVLVDPSDKMLCGGALIERQLVVTTASCFFFHQQYKIEQLAIRFAGSSVRHRIVTDFLHRRFREETLENDLGMIILEKSVKAEEKACLMCTQDAYS</sequence>
<feature type="domain" description="Peptidase S1" evidence="1">
    <location>
        <begin position="24"/>
        <end position="123"/>
    </location>
</feature>
<dbReference type="Pfam" id="PF00089">
    <property type="entry name" value="Trypsin"/>
    <property type="match status" value="1"/>
</dbReference>
<dbReference type="GO" id="GO:0006508">
    <property type="term" value="P:proteolysis"/>
    <property type="evidence" value="ECO:0007669"/>
    <property type="project" value="InterPro"/>
</dbReference>
<feature type="non-terminal residue" evidence="2">
    <location>
        <position position="126"/>
    </location>
</feature>
<evidence type="ECO:0000313" key="3">
    <source>
        <dbReference type="Proteomes" id="UP000677054"/>
    </source>
</evidence>
<dbReference type="PANTHER" id="PTHR24260">
    <property type="match status" value="1"/>
</dbReference>
<dbReference type="InterPro" id="IPR001254">
    <property type="entry name" value="Trypsin_dom"/>
</dbReference>
<dbReference type="InterPro" id="IPR043504">
    <property type="entry name" value="Peptidase_S1_PA_chymotrypsin"/>
</dbReference>
<name>A0A7R9AJ97_9CRUS</name>
<dbReference type="OrthoDB" id="6380398at2759"/>
<evidence type="ECO:0000259" key="1">
    <source>
        <dbReference type="Pfam" id="PF00089"/>
    </source>
</evidence>
<reference evidence="2" key="1">
    <citation type="submission" date="2020-11" db="EMBL/GenBank/DDBJ databases">
        <authorList>
            <person name="Tran Van P."/>
        </authorList>
    </citation>
    <scope>NUCLEOTIDE SEQUENCE</scope>
</reference>
<dbReference type="EMBL" id="LR923334">
    <property type="protein sequence ID" value="CAD7255345.1"/>
    <property type="molecule type" value="Genomic_DNA"/>
</dbReference>
<dbReference type="InterPro" id="IPR009003">
    <property type="entry name" value="Peptidase_S1_PA"/>
</dbReference>
<protein>
    <recommendedName>
        <fullName evidence="1">Peptidase S1 domain-containing protein</fullName>
    </recommendedName>
</protein>
<dbReference type="Proteomes" id="UP000677054">
    <property type="component" value="Unassembled WGS sequence"/>
</dbReference>
<feature type="non-terminal residue" evidence="2">
    <location>
        <position position="1"/>
    </location>
</feature>
<dbReference type="EMBL" id="CAJPEV010023816">
    <property type="protein sequence ID" value="CAG0908421.1"/>
    <property type="molecule type" value="Genomic_DNA"/>
</dbReference>
<dbReference type="AlphaFoldDB" id="A0A7R9AJ97"/>
<gene>
    <name evidence="2" type="ORF">DSTB1V02_LOCUS15090</name>
</gene>
<dbReference type="InterPro" id="IPR051333">
    <property type="entry name" value="CLIP_Serine_Protease"/>
</dbReference>
<dbReference type="PANTHER" id="PTHR24260:SF147">
    <property type="entry name" value="EG:BACR7A4.3 PROTEIN-RELATED"/>
    <property type="match status" value="1"/>
</dbReference>